<dbReference type="AlphaFoldDB" id="F9W3A3"/>
<reference evidence="2" key="1">
    <citation type="submission" date="2011-07" db="EMBL/GenBank/DDBJ databases">
        <title>Divergent evolution of antigenic variation in African trypanosomes.</title>
        <authorList>
            <person name="Jackson A.P."/>
            <person name="Berry A."/>
            <person name="Allison H.C."/>
            <person name="Burton P."/>
            <person name="Anderson J."/>
            <person name="Aslett M."/>
            <person name="Brown R."/>
            <person name="Corton N."/>
            <person name="Harris D."/>
            <person name="Hauser H."/>
            <person name="Gamble J."/>
            <person name="Gilderthorp R."/>
            <person name="McQuillan J."/>
            <person name="Quail M.A."/>
            <person name="Sanders M."/>
            <person name="Van Tonder A."/>
            <person name="Ginger M.L."/>
            <person name="Donelson J.E."/>
            <person name="Field M.C."/>
            <person name="Barry J.D."/>
            <person name="Berriman M."/>
            <person name="Hertz-Fowler C."/>
        </authorList>
    </citation>
    <scope>NUCLEOTIDE SEQUENCE [LARGE SCALE GENOMIC DNA]</scope>
    <source>
        <strain evidence="2">IL3000</strain>
    </source>
</reference>
<dbReference type="EMBL" id="CAEQ01000379">
    <property type="protein sequence ID" value="CCD11612.1"/>
    <property type="molecule type" value="Genomic_DNA"/>
</dbReference>
<evidence type="ECO:0000313" key="1">
    <source>
        <dbReference type="EMBL" id="CCD11612.1"/>
    </source>
</evidence>
<dbReference type="Proteomes" id="UP000000702">
    <property type="component" value="Unassembled WGS sequence"/>
</dbReference>
<gene>
    <name evidence="1" type="ORF">TCIL3000_0_25830</name>
</gene>
<keyword evidence="2" id="KW-1185">Reference proteome</keyword>
<proteinExistence type="predicted"/>
<name>F9W3A3_TRYCI</name>
<sequence>MQRPCRAAVYAKAQHRISSEGQRTAVITGPLIMCGRGDQPTGKADKNSSKGFFLCRNLSLGASATILHFIDVTCGNAVPPVGRCFSHLAAAGNEEKRTGPWGLACSNGNWSRSATGVGNAMCGRLRWNSTK</sequence>
<reference evidence="1 2" key="2">
    <citation type="journal article" date="2012" name="Proc. Natl. Acad. Sci. U.S.A.">
        <title>Antigenic diversity is generated by distinct evolutionary mechanisms in African trypanosome species.</title>
        <authorList>
            <person name="Jackson A.P."/>
            <person name="Berry A."/>
            <person name="Aslett M."/>
            <person name="Allison H.C."/>
            <person name="Burton P."/>
            <person name="Vavrova-Anderson J."/>
            <person name="Brown R."/>
            <person name="Browne H."/>
            <person name="Corton N."/>
            <person name="Hauser H."/>
            <person name="Gamble J."/>
            <person name="Gilderthorp R."/>
            <person name="Marcello L."/>
            <person name="McQuillan J."/>
            <person name="Otto T.D."/>
            <person name="Quail M.A."/>
            <person name="Sanders M.J."/>
            <person name="van Tonder A."/>
            <person name="Ginger M.L."/>
            <person name="Field M.C."/>
            <person name="Barry J.D."/>
            <person name="Hertz-Fowler C."/>
            <person name="Berriman M."/>
        </authorList>
    </citation>
    <scope>NUCLEOTIDE SEQUENCE [LARGE SCALE GENOMIC DNA]</scope>
    <source>
        <strain evidence="1 2">IL3000</strain>
    </source>
</reference>
<protein>
    <submittedName>
        <fullName evidence="1">Uncharacterized protein</fullName>
    </submittedName>
</protein>
<comment type="caution">
    <text evidence="1">The sequence shown here is derived from an EMBL/GenBank/DDBJ whole genome shotgun (WGS) entry which is preliminary data.</text>
</comment>
<evidence type="ECO:0000313" key="2">
    <source>
        <dbReference type="Proteomes" id="UP000000702"/>
    </source>
</evidence>
<accession>F9W3A3</accession>
<organism evidence="1 2">
    <name type="scientific">Trypanosoma congolense (strain IL3000)</name>
    <dbReference type="NCBI Taxonomy" id="1068625"/>
    <lineage>
        <taxon>Eukaryota</taxon>
        <taxon>Discoba</taxon>
        <taxon>Euglenozoa</taxon>
        <taxon>Kinetoplastea</taxon>
        <taxon>Metakinetoplastina</taxon>
        <taxon>Trypanosomatida</taxon>
        <taxon>Trypanosomatidae</taxon>
        <taxon>Trypanosoma</taxon>
        <taxon>Nannomonas</taxon>
    </lineage>
</organism>